<feature type="transmembrane region" description="Helical" evidence="7">
    <location>
        <begin position="226"/>
        <end position="245"/>
    </location>
</feature>
<comment type="subcellular location">
    <subcellularLocation>
        <location evidence="1">Cell membrane</location>
        <topology evidence="1">Multi-pass membrane protein</topology>
    </subcellularLocation>
</comment>
<feature type="transmembrane region" description="Helical" evidence="7">
    <location>
        <begin position="187"/>
        <end position="214"/>
    </location>
</feature>
<evidence type="ECO:0000256" key="7">
    <source>
        <dbReference type="SAM" id="Phobius"/>
    </source>
</evidence>
<evidence type="ECO:0000256" key="6">
    <source>
        <dbReference type="ARBA" id="ARBA00023136"/>
    </source>
</evidence>
<proteinExistence type="inferred from homology"/>
<evidence type="ECO:0000256" key="5">
    <source>
        <dbReference type="ARBA" id="ARBA00022989"/>
    </source>
</evidence>
<dbReference type="RefSeq" id="WP_148606290.1">
    <property type="nucleotide sequence ID" value="NZ_SDGY01000005.1"/>
</dbReference>
<evidence type="ECO:0000313" key="9">
    <source>
        <dbReference type="EMBL" id="TYC46348.1"/>
    </source>
</evidence>
<keyword evidence="5 7" id="KW-1133">Transmembrane helix</keyword>
<keyword evidence="3" id="KW-1003">Cell membrane</keyword>
<dbReference type="InterPro" id="IPR037185">
    <property type="entry name" value="EmrE-like"/>
</dbReference>
<evidence type="ECO:0000256" key="3">
    <source>
        <dbReference type="ARBA" id="ARBA00022475"/>
    </source>
</evidence>
<organism evidence="9 10">
    <name type="scientific">Leuconostoc litchii</name>
    <dbReference type="NCBI Taxonomy" id="1981069"/>
    <lineage>
        <taxon>Bacteria</taxon>
        <taxon>Bacillati</taxon>
        <taxon>Bacillota</taxon>
        <taxon>Bacilli</taxon>
        <taxon>Lactobacillales</taxon>
        <taxon>Lactobacillaceae</taxon>
        <taxon>Leuconostoc</taxon>
    </lineage>
</organism>
<sequence>MSKKYLCGLVLCLVSVLSWGGMFPVMAPALKIIDPFYFTILRYGSVAIIFAVILFFVEGPKSFQTEGHAARLWIFGTAAFAGFSFFVFLGQQTAGQSGSIIASVMMAIQPLLGVLVGWIYRGKKPTTASLISMFIAAIGVFMVVTKGRISILFSGHNTVLAVVFILLGALCWVIYTAGGDDFPEWSILRYSTITTILGVCSVIIVLAMATIFGWLKVPTSAQVTNVQSALIYMITIAGVVAVFAWNMGNRIIGSINGILFMNLVPITSFVITITNGYRVSTFEIVGCLITISALVGNNIHKRYTTKLKTEK</sequence>
<evidence type="ECO:0000313" key="10">
    <source>
        <dbReference type="Proteomes" id="UP000442244"/>
    </source>
</evidence>
<feature type="domain" description="EamA" evidence="8">
    <location>
        <begin position="8"/>
        <end position="144"/>
    </location>
</feature>
<keyword evidence="6 7" id="KW-0472">Membrane</keyword>
<feature type="transmembrane region" description="Helical" evidence="7">
    <location>
        <begin position="39"/>
        <end position="57"/>
    </location>
</feature>
<feature type="transmembrane region" description="Helical" evidence="7">
    <location>
        <begin position="279"/>
        <end position="299"/>
    </location>
</feature>
<dbReference type="InterPro" id="IPR050638">
    <property type="entry name" value="AA-Vitamin_Transporters"/>
</dbReference>
<keyword evidence="4 7" id="KW-0812">Transmembrane</keyword>
<feature type="transmembrane region" description="Helical" evidence="7">
    <location>
        <begin position="100"/>
        <end position="120"/>
    </location>
</feature>
<gene>
    <name evidence="9" type="ORF">ESZ47_07700</name>
</gene>
<feature type="transmembrane region" description="Helical" evidence="7">
    <location>
        <begin position="252"/>
        <end position="273"/>
    </location>
</feature>
<dbReference type="PANTHER" id="PTHR32322:SF18">
    <property type="entry name" value="S-ADENOSYLMETHIONINE_S-ADENOSYLHOMOCYSTEINE TRANSPORTER"/>
    <property type="match status" value="1"/>
</dbReference>
<dbReference type="GO" id="GO:0005886">
    <property type="term" value="C:plasma membrane"/>
    <property type="evidence" value="ECO:0007669"/>
    <property type="project" value="UniProtKB-SubCell"/>
</dbReference>
<protein>
    <submittedName>
        <fullName evidence="9">DMT family transporter</fullName>
    </submittedName>
</protein>
<comment type="caution">
    <text evidence="9">The sequence shown here is derived from an EMBL/GenBank/DDBJ whole genome shotgun (WGS) entry which is preliminary data.</text>
</comment>
<dbReference type="EMBL" id="SDGY01000005">
    <property type="protein sequence ID" value="TYC46348.1"/>
    <property type="molecule type" value="Genomic_DNA"/>
</dbReference>
<dbReference type="Pfam" id="PF00892">
    <property type="entry name" value="EamA"/>
    <property type="match status" value="1"/>
</dbReference>
<evidence type="ECO:0000256" key="4">
    <source>
        <dbReference type="ARBA" id="ARBA00022692"/>
    </source>
</evidence>
<feature type="transmembrane region" description="Helical" evidence="7">
    <location>
        <begin position="151"/>
        <end position="175"/>
    </location>
</feature>
<comment type="similarity">
    <text evidence="2">Belongs to the EamA transporter family.</text>
</comment>
<dbReference type="AlphaFoldDB" id="A0A6P2CKF1"/>
<evidence type="ECO:0000256" key="1">
    <source>
        <dbReference type="ARBA" id="ARBA00004651"/>
    </source>
</evidence>
<feature type="transmembrane region" description="Helical" evidence="7">
    <location>
        <begin position="127"/>
        <end position="145"/>
    </location>
</feature>
<reference evidence="9 10" key="1">
    <citation type="submission" date="2019-01" db="EMBL/GenBank/DDBJ databases">
        <title>Leuconostoc litchii sp. nov., a novel lactic acid bacterium isolated from lychee.</title>
        <authorList>
            <person name="Wang L.-T."/>
        </authorList>
    </citation>
    <scope>NUCLEOTIDE SEQUENCE [LARGE SCALE GENOMIC DNA]</scope>
    <source>
        <strain evidence="9 10">MB7</strain>
    </source>
</reference>
<dbReference type="Proteomes" id="UP000442244">
    <property type="component" value="Unassembled WGS sequence"/>
</dbReference>
<dbReference type="SUPFAM" id="SSF103481">
    <property type="entry name" value="Multidrug resistance efflux transporter EmrE"/>
    <property type="match status" value="1"/>
</dbReference>
<accession>A0A6P2CKF1</accession>
<name>A0A6P2CKF1_9LACO</name>
<evidence type="ECO:0000259" key="8">
    <source>
        <dbReference type="Pfam" id="PF00892"/>
    </source>
</evidence>
<dbReference type="PANTHER" id="PTHR32322">
    <property type="entry name" value="INNER MEMBRANE TRANSPORTER"/>
    <property type="match status" value="1"/>
</dbReference>
<evidence type="ECO:0000256" key="2">
    <source>
        <dbReference type="ARBA" id="ARBA00007362"/>
    </source>
</evidence>
<dbReference type="OrthoDB" id="34284at2"/>
<feature type="transmembrane region" description="Helical" evidence="7">
    <location>
        <begin position="69"/>
        <end position="88"/>
    </location>
</feature>
<keyword evidence="10" id="KW-1185">Reference proteome</keyword>
<dbReference type="InterPro" id="IPR000620">
    <property type="entry name" value="EamA_dom"/>
</dbReference>